<protein>
    <submittedName>
        <fullName evidence="1">Spo0E like sporulation regulatory protein</fullName>
    </submittedName>
</protein>
<accession>A0A1I4QKS5</accession>
<proteinExistence type="predicted"/>
<dbReference type="SUPFAM" id="SSF140500">
    <property type="entry name" value="BAS1536-like"/>
    <property type="match status" value="1"/>
</dbReference>
<dbReference type="EMBL" id="FOTS01000107">
    <property type="protein sequence ID" value="SFM40285.1"/>
    <property type="molecule type" value="Genomic_DNA"/>
</dbReference>
<dbReference type="Pfam" id="PF09388">
    <property type="entry name" value="SpoOE-like"/>
    <property type="match status" value="1"/>
</dbReference>
<name>A0A1I4QKS5_9FIRM</name>
<dbReference type="AlphaFoldDB" id="A0A1I4QKS5"/>
<dbReference type="STRING" id="1123291.SAMN04490355_11072"/>
<dbReference type="InterPro" id="IPR036638">
    <property type="entry name" value="HLH_DNA-bd_sf"/>
</dbReference>
<dbReference type="InterPro" id="IPR018540">
    <property type="entry name" value="Spo0E-like"/>
</dbReference>
<reference evidence="2" key="1">
    <citation type="submission" date="2016-10" db="EMBL/GenBank/DDBJ databases">
        <authorList>
            <person name="Varghese N."/>
            <person name="Submissions S."/>
        </authorList>
    </citation>
    <scope>NUCLEOTIDE SEQUENCE [LARGE SCALE GENOMIC DNA]</scope>
    <source>
        <strain evidence="2">DSM 13327</strain>
    </source>
</reference>
<evidence type="ECO:0000313" key="1">
    <source>
        <dbReference type="EMBL" id="SFM40285.1"/>
    </source>
</evidence>
<dbReference type="GO" id="GO:0043937">
    <property type="term" value="P:regulation of sporulation"/>
    <property type="evidence" value="ECO:0007669"/>
    <property type="project" value="InterPro"/>
</dbReference>
<sequence>MIDLEIKKLWEEIEQLRDKLHDVASKKGIKSPQAIRASHMLDIKMNEYYRLKK</sequence>
<evidence type="ECO:0000313" key="2">
    <source>
        <dbReference type="Proteomes" id="UP000199520"/>
    </source>
</evidence>
<dbReference type="RefSeq" id="WP_090944869.1">
    <property type="nucleotide sequence ID" value="NZ_FOTS01000107.1"/>
</dbReference>
<gene>
    <name evidence="1" type="ORF">SAMN04490355_11072</name>
</gene>
<organism evidence="1 2">
    <name type="scientific">Pelosinus propionicus DSM 13327</name>
    <dbReference type="NCBI Taxonomy" id="1123291"/>
    <lineage>
        <taxon>Bacteria</taxon>
        <taxon>Bacillati</taxon>
        <taxon>Bacillota</taxon>
        <taxon>Negativicutes</taxon>
        <taxon>Selenomonadales</taxon>
        <taxon>Sporomusaceae</taxon>
        <taxon>Pelosinus</taxon>
    </lineage>
</organism>
<dbReference type="GO" id="GO:0046983">
    <property type="term" value="F:protein dimerization activity"/>
    <property type="evidence" value="ECO:0007669"/>
    <property type="project" value="InterPro"/>
</dbReference>
<dbReference type="Proteomes" id="UP000199520">
    <property type="component" value="Unassembled WGS sequence"/>
</dbReference>
<dbReference type="Gene3D" id="4.10.280.10">
    <property type="entry name" value="Helix-loop-helix DNA-binding domain"/>
    <property type="match status" value="1"/>
</dbReference>
<keyword evidence="2" id="KW-1185">Reference proteome</keyword>
<dbReference type="OrthoDB" id="2692170at2"/>
<dbReference type="InterPro" id="IPR037208">
    <property type="entry name" value="Spo0E-like_sf"/>
</dbReference>